<dbReference type="AlphaFoldDB" id="A0A1V9Z0T2"/>
<proteinExistence type="predicted"/>
<dbReference type="SUPFAM" id="SSF57850">
    <property type="entry name" value="RING/U-box"/>
    <property type="match status" value="1"/>
</dbReference>
<name>A0A1V9Z0T2_ACHHY</name>
<evidence type="ECO:0000256" key="1">
    <source>
        <dbReference type="ARBA" id="ARBA00022723"/>
    </source>
</evidence>
<dbReference type="PROSITE" id="PS50089">
    <property type="entry name" value="ZF_RING_2"/>
    <property type="match status" value="1"/>
</dbReference>
<dbReference type="PANTHER" id="PTHR45969:SF69">
    <property type="entry name" value="FINGER DOMAIN PROTEIN, PUTATIVE (AFU_ORTHOLOGUE AFUA_3G12190)-RELATED"/>
    <property type="match status" value="1"/>
</dbReference>
<comment type="caution">
    <text evidence="6">The sequence shown here is derived from an EMBL/GenBank/DDBJ whole genome shotgun (WGS) entry which is preliminary data.</text>
</comment>
<dbReference type="GO" id="GO:0035091">
    <property type="term" value="F:phosphatidylinositol binding"/>
    <property type="evidence" value="ECO:0007669"/>
    <property type="project" value="InterPro"/>
</dbReference>
<dbReference type="Gene3D" id="3.30.1520.10">
    <property type="entry name" value="Phox-like domain"/>
    <property type="match status" value="1"/>
</dbReference>
<gene>
    <name evidence="6" type="ORF">ACHHYP_04582</name>
</gene>
<dbReference type="STRING" id="1202772.A0A1V9Z0T2"/>
<dbReference type="OrthoDB" id="65424at2759"/>
<dbReference type="SUPFAM" id="SSF64268">
    <property type="entry name" value="PX domain"/>
    <property type="match status" value="1"/>
</dbReference>
<keyword evidence="1" id="KW-0479">Metal-binding</keyword>
<dbReference type="Pfam" id="PF13639">
    <property type="entry name" value="zf-RING_2"/>
    <property type="match status" value="1"/>
</dbReference>
<keyword evidence="2 4" id="KW-0863">Zinc-finger</keyword>
<dbReference type="SMART" id="SM00184">
    <property type="entry name" value="RING"/>
    <property type="match status" value="1"/>
</dbReference>
<dbReference type="Gene3D" id="3.30.40.10">
    <property type="entry name" value="Zinc/RING finger domain, C3HC4 (zinc finger)"/>
    <property type="match status" value="1"/>
</dbReference>
<dbReference type="GO" id="GO:0016567">
    <property type="term" value="P:protein ubiquitination"/>
    <property type="evidence" value="ECO:0007669"/>
    <property type="project" value="TreeGrafter"/>
</dbReference>
<evidence type="ECO:0000256" key="4">
    <source>
        <dbReference type="PROSITE-ProRule" id="PRU00175"/>
    </source>
</evidence>
<dbReference type="InterPro" id="IPR013083">
    <property type="entry name" value="Znf_RING/FYVE/PHD"/>
</dbReference>
<evidence type="ECO:0000259" key="5">
    <source>
        <dbReference type="PROSITE" id="PS50089"/>
    </source>
</evidence>
<protein>
    <recommendedName>
        <fullName evidence="5">RING-type domain-containing protein</fullName>
    </recommendedName>
</protein>
<evidence type="ECO:0000256" key="3">
    <source>
        <dbReference type="ARBA" id="ARBA00022833"/>
    </source>
</evidence>
<organism evidence="6 7">
    <name type="scientific">Achlya hypogyna</name>
    <name type="common">Oomycete</name>
    <name type="synonym">Protoachlya hypogyna</name>
    <dbReference type="NCBI Taxonomy" id="1202772"/>
    <lineage>
        <taxon>Eukaryota</taxon>
        <taxon>Sar</taxon>
        <taxon>Stramenopiles</taxon>
        <taxon>Oomycota</taxon>
        <taxon>Saprolegniomycetes</taxon>
        <taxon>Saprolegniales</taxon>
        <taxon>Achlyaceae</taxon>
        <taxon>Achlya</taxon>
    </lineage>
</organism>
<accession>A0A1V9Z0T2</accession>
<dbReference type="GO" id="GO:0008270">
    <property type="term" value="F:zinc ion binding"/>
    <property type="evidence" value="ECO:0007669"/>
    <property type="project" value="UniProtKB-KW"/>
</dbReference>
<sequence length="248" mass="28510">MVDLLVSEHQIVVDADTTTDRYGNTYCRYNIQLICPVLHEWWAIHSRYRTIRAFRDRLGTIRRVLRERKTGVYYADLLDSVLDTCRFPPRVWFRNADTTKERILGFQGFFYHLLQARLHLMPRTNSDSIVTELIHCVKSFLRTPDHLDYDENNVLAEANAPSPDETLIPVGVPLSEAPDMATLFNNDCTICLVAFSANEFQTAGQIVKTSCDHLFHATCIDSWIGMAKTTCPLCRKDIHHVTGLYNDE</sequence>
<dbReference type="PANTHER" id="PTHR45969">
    <property type="entry name" value="RING ZINC FINGER PROTEIN-RELATED"/>
    <property type="match status" value="1"/>
</dbReference>
<feature type="domain" description="RING-type" evidence="5">
    <location>
        <begin position="188"/>
        <end position="235"/>
    </location>
</feature>
<keyword evidence="3" id="KW-0862">Zinc</keyword>
<dbReference type="InterPro" id="IPR036871">
    <property type="entry name" value="PX_dom_sf"/>
</dbReference>
<dbReference type="EMBL" id="JNBR01000516">
    <property type="protein sequence ID" value="OQR91553.1"/>
    <property type="molecule type" value="Genomic_DNA"/>
</dbReference>
<evidence type="ECO:0000256" key="2">
    <source>
        <dbReference type="ARBA" id="ARBA00022771"/>
    </source>
</evidence>
<dbReference type="Proteomes" id="UP000243579">
    <property type="component" value="Unassembled WGS sequence"/>
</dbReference>
<dbReference type="InterPro" id="IPR001841">
    <property type="entry name" value="Znf_RING"/>
</dbReference>
<dbReference type="GO" id="GO:0061630">
    <property type="term" value="F:ubiquitin protein ligase activity"/>
    <property type="evidence" value="ECO:0007669"/>
    <property type="project" value="TreeGrafter"/>
</dbReference>
<evidence type="ECO:0000313" key="6">
    <source>
        <dbReference type="EMBL" id="OQR91553.1"/>
    </source>
</evidence>
<evidence type="ECO:0000313" key="7">
    <source>
        <dbReference type="Proteomes" id="UP000243579"/>
    </source>
</evidence>
<reference evidence="6 7" key="1">
    <citation type="journal article" date="2014" name="Genome Biol. Evol.">
        <title>The secreted proteins of Achlya hypogyna and Thraustotheca clavata identify the ancestral oomycete secretome and reveal gene acquisitions by horizontal gene transfer.</title>
        <authorList>
            <person name="Misner I."/>
            <person name="Blouin N."/>
            <person name="Leonard G."/>
            <person name="Richards T.A."/>
            <person name="Lane C.E."/>
        </authorList>
    </citation>
    <scope>NUCLEOTIDE SEQUENCE [LARGE SCALE GENOMIC DNA]</scope>
    <source>
        <strain evidence="6 7">ATCC 48635</strain>
    </source>
</reference>
<keyword evidence="7" id="KW-1185">Reference proteome</keyword>